<feature type="region of interest" description="Disordered" evidence="3">
    <location>
        <begin position="1"/>
        <end position="97"/>
    </location>
</feature>
<organism evidence="5 6">
    <name type="scientific">Urochloa decumbens</name>
    <dbReference type="NCBI Taxonomy" id="240449"/>
    <lineage>
        <taxon>Eukaryota</taxon>
        <taxon>Viridiplantae</taxon>
        <taxon>Streptophyta</taxon>
        <taxon>Embryophyta</taxon>
        <taxon>Tracheophyta</taxon>
        <taxon>Spermatophyta</taxon>
        <taxon>Magnoliopsida</taxon>
        <taxon>Liliopsida</taxon>
        <taxon>Poales</taxon>
        <taxon>Poaceae</taxon>
        <taxon>PACMAD clade</taxon>
        <taxon>Panicoideae</taxon>
        <taxon>Panicodae</taxon>
        <taxon>Paniceae</taxon>
        <taxon>Melinidinae</taxon>
        <taxon>Urochloa</taxon>
    </lineage>
</organism>
<keyword evidence="6" id="KW-1185">Reference proteome</keyword>
<dbReference type="AlphaFoldDB" id="A0ABC9HAZ1"/>
<dbReference type="Gene3D" id="3.30.70.330">
    <property type="match status" value="1"/>
</dbReference>
<dbReference type="InterPro" id="IPR035979">
    <property type="entry name" value="RBD_domain_sf"/>
</dbReference>
<dbReference type="InterPro" id="IPR000504">
    <property type="entry name" value="RRM_dom"/>
</dbReference>
<dbReference type="EMBL" id="CAXIPR030004409">
    <property type="protein sequence ID" value="CAM0151150.1"/>
    <property type="molecule type" value="Genomic_DNA"/>
</dbReference>
<evidence type="ECO:0000256" key="2">
    <source>
        <dbReference type="PROSITE-ProRule" id="PRU00176"/>
    </source>
</evidence>
<evidence type="ECO:0000313" key="5">
    <source>
        <dbReference type="EMBL" id="CAM0151150.1"/>
    </source>
</evidence>
<dbReference type="Proteomes" id="UP001497457">
    <property type="component" value="Unassembled WGS sequence"/>
</dbReference>
<sequence length="400" mass="43036">MSSPGIRFQAPPLRQPEEPPALLPPKKRWAWLSRNPTTEATDPAPTSPLAVEPQIPTTPAPKAASAAAAGHKRCFSSLQPLAGDHKPNAGAPAAADGKPFIKKPKVVRKVRRFAAVAVVKAESEEEQEPGEFIPDKPIADGSNAVAPSQPLLDEDMAAAAVAGEEEEEAAGAGEPPVAEMKLVMSGEKGEECGDEPGIFGLEEMKMREVFVGALHRDAKEEDVRAALAAEAGEITCVRVIMHLKMKKKNRGYCFVRFRQPTAVTRAVAAAVQGNVKICGKPCRIEVLDSSKLRIAQGDPFEDYTRIPYTEKRPLSTLGGNSFYCMSRNPRARNGSNAYATETSSFAAVPHAIGGFSPLYPHGSIMYLPDSNFYGLAEPWGEIPMRQSGSRRPGQPHGSRH</sequence>
<dbReference type="InterPro" id="IPR012677">
    <property type="entry name" value="Nucleotide-bd_a/b_plait_sf"/>
</dbReference>
<evidence type="ECO:0000256" key="1">
    <source>
        <dbReference type="ARBA" id="ARBA00022884"/>
    </source>
</evidence>
<dbReference type="PROSITE" id="PS50102">
    <property type="entry name" value="RRM"/>
    <property type="match status" value="1"/>
</dbReference>
<evidence type="ECO:0000313" key="6">
    <source>
        <dbReference type="Proteomes" id="UP001497457"/>
    </source>
</evidence>
<protein>
    <recommendedName>
        <fullName evidence="4">RRM domain-containing protein</fullName>
    </recommendedName>
</protein>
<feature type="domain" description="RRM" evidence="4">
    <location>
        <begin position="207"/>
        <end position="289"/>
    </location>
</feature>
<comment type="caution">
    <text evidence="5">The sequence shown here is derived from an EMBL/GenBank/DDBJ whole genome shotgun (WGS) entry which is preliminary data.</text>
</comment>
<dbReference type="CDD" id="cd00590">
    <property type="entry name" value="RRM_SF"/>
    <property type="match status" value="1"/>
</dbReference>
<gene>
    <name evidence="5" type="ORF">URODEC1_LOCUS124161</name>
</gene>
<proteinExistence type="predicted"/>
<name>A0ABC9HAZ1_9POAL</name>
<accession>A0ABC9HAZ1</accession>
<evidence type="ECO:0000256" key="3">
    <source>
        <dbReference type="SAM" id="MobiDB-lite"/>
    </source>
</evidence>
<dbReference type="SMART" id="SM00360">
    <property type="entry name" value="RRM"/>
    <property type="match status" value="1"/>
</dbReference>
<dbReference type="Pfam" id="PF00076">
    <property type="entry name" value="RRM_1"/>
    <property type="match status" value="1"/>
</dbReference>
<reference evidence="5" key="1">
    <citation type="submission" date="2024-10" db="EMBL/GenBank/DDBJ databases">
        <authorList>
            <person name="Ryan C."/>
        </authorList>
    </citation>
    <scope>NUCLEOTIDE SEQUENCE [LARGE SCALE GENOMIC DNA]</scope>
</reference>
<dbReference type="SUPFAM" id="SSF54928">
    <property type="entry name" value="RNA-binding domain, RBD"/>
    <property type="match status" value="1"/>
</dbReference>
<dbReference type="GO" id="GO:0003723">
    <property type="term" value="F:RNA binding"/>
    <property type="evidence" value="ECO:0007669"/>
    <property type="project" value="UniProtKB-UniRule"/>
</dbReference>
<dbReference type="PANTHER" id="PTHR21245">
    <property type="entry name" value="HETEROGENEOUS NUCLEAR RIBONUCLEOPROTEIN"/>
    <property type="match status" value="1"/>
</dbReference>
<evidence type="ECO:0000259" key="4">
    <source>
        <dbReference type="PROSITE" id="PS50102"/>
    </source>
</evidence>
<feature type="compositionally biased region" description="Low complexity" evidence="3">
    <location>
        <begin position="60"/>
        <end position="69"/>
    </location>
</feature>
<keyword evidence="1 2" id="KW-0694">RNA-binding</keyword>